<dbReference type="AlphaFoldDB" id="A0A7V7QJT4"/>
<keyword evidence="2" id="KW-1185">Reference proteome</keyword>
<evidence type="ECO:0000313" key="1">
    <source>
        <dbReference type="EMBL" id="KAB1437566.1"/>
    </source>
</evidence>
<gene>
    <name evidence="1" type="ORF">F7O84_08135</name>
</gene>
<comment type="caution">
    <text evidence="1">The sequence shown here is derived from an EMBL/GenBank/DDBJ whole genome shotgun (WGS) entry which is preliminary data.</text>
</comment>
<dbReference type="EMBL" id="WAGX01000005">
    <property type="protein sequence ID" value="KAB1437566.1"/>
    <property type="molecule type" value="Genomic_DNA"/>
</dbReference>
<proteinExistence type="predicted"/>
<protein>
    <recommendedName>
        <fullName evidence="3">Rho termination factor N-terminal domain-containing protein</fullName>
    </recommendedName>
</protein>
<sequence>MDTIRIKKENIEREVPEASKNRYLSDDWKEVAAASLSSMKLQELKALATEKGIEFDTNIKKEELLKLLEGAE</sequence>
<name>A0A7V7QJT4_9FIRM</name>
<reference evidence="1 2" key="1">
    <citation type="submission" date="2019-09" db="EMBL/GenBank/DDBJ databases">
        <authorList>
            <person name="Valk L.C."/>
        </authorList>
    </citation>
    <scope>NUCLEOTIDE SEQUENCE [LARGE SCALE GENOMIC DNA]</scope>
    <source>
        <strain evidence="1">GalUA</strain>
    </source>
</reference>
<reference evidence="1 2" key="2">
    <citation type="submission" date="2020-02" db="EMBL/GenBank/DDBJ databases">
        <title>Candidatus Galacturonibacter soehngenii shows hetero-acetogenic catabolism of galacturonic acid but lacks a canonical carbon monoxide dehydrogenase/acetyl-CoA synthase complex.</title>
        <authorList>
            <person name="Diender M."/>
            <person name="Stouten G.R."/>
            <person name="Petersen J.F."/>
            <person name="Nielsen P.H."/>
            <person name="Dueholm M.S."/>
            <person name="Pronk J.T."/>
            <person name="Van Loosdrecht M.C.M."/>
        </authorList>
    </citation>
    <scope>NUCLEOTIDE SEQUENCE [LARGE SCALE GENOMIC DNA]</scope>
    <source>
        <strain evidence="1">GalUA</strain>
    </source>
</reference>
<accession>A0A7V7QJT4</accession>
<dbReference type="InterPro" id="IPR036361">
    <property type="entry name" value="SAP_dom_sf"/>
</dbReference>
<organism evidence="1 2">
    <name type="scientific">Candidatus Galacturonatibacter soehngenii</name>
    <dbReference type="NCBI Taxonomy" id="2307010"/>
    <lineage>
        <taxon>Bacteria</taxon>
        <taxon>Bacillati</taxon>
        <taxon>Bacillota</taxon>
        <taxon>Clostridia</taxon>
        <taxon>Lachnospirales</taxon>
        <taxon>Lachnospiraceae</taxon>
        <taxon>Candidatus Galacturonatibacter</taxon>
    </lineage>
</organism>
<dbReference type="RefSeq" id="WP_151144050.1">
    <property type="nucleotide sequence ID" value="NZ_WAGX01000005.1"/>
</dbReference>
<dbReference type="Gene3D" id="1.10.720.30">
    <property type="entry name" value="SAP domain"/>
    <property type="match status" value="1"/>
</dbReference>
<evidence type="ECO:0008006" key="3">
    <source>
        <dbReference type="Google" id="ProtNLM"/>
    </source>
</evidence>
<evidence type="ECO:0000313" key="2">
    <source>
        <dbReference type="Proteomes" id="UP000461768"/>
    </source>
</evidence>
<dbReference type="Proteomes" id="UP000461768">
    <property type="component" value="Unassembled WGS sequence"/>
</dbReference>